<organism evidence="2 3">
    <name type="scientific">Yersinia enterocolitica LC20</name>
    <dbReference type="NCBI Taxonomy" id="1443113"/>
    <lineage>
        <taxon>Bacteria</taxon>
        <taxon>Pseudomonadati</taxon>
        <taxon>Pseudomonadota</taxon>
        <taxon>Gammaproteobacteria</taxon>
        <taxon>Enterobacterales</taxon>
        <taxon>Yersiniaceae</taxon>
        <taxon>Yersinia</taxon>
    </lineage>
</organism>
<name>A0A7U4K0A7_YEREN</name>
<feature type="domain" description="Bacteriophage Mu GpT" evidence="1">
    <location>
        <begin position="234"/>
        <end position="298"/>
    </location>
</feature>
<sequence length="302" mass="33612">MLVNLKNVKQIFVNLKATFQNAFDQTPSDWQKVAMLVPSTSGQNDYSWLGRFPKMRKWIGDKVVKALEAFNYSIVNDDFAATVEVDRNHIEDDQLLGYAQQAQAAGQSAAELPSDIVFELLAKGFYNLCYDGQPFFDTDHPVRGMSVSNKGTKRLSADTLAAAKASYGAARTAMRGFKDEEGASLKIRPTILVVPPALEDVANYLMTADRFPDNTPNIYKGTAEVLVVPELISDTAWFLLDTTRPVKPLIYQERKKPVFVEQTDYDSDSVFMRKMFLFGAEARCAGGYGFWQMAYGSTGEAA</sequence>
<evidence type="ECO:0000313" key="2">
    <source>
        <dbReference type="EMBL" id="AHM72421.1"/>
    </source>
</evidence>
<accession>A0A7U4K0A7</accession>
<proteinExistence type="predicted"/>
<dbReference type="InterPro" id="IPR018774">
    <property type="entry name" value="Phage_Mu_GpT"/>
</dbReference>
<gene>
    <name evidence="2" type="ORF">LC20_01167</name>
</gene>
<feature type="domain" description="Bacteriophage Mu GpT" evidence="1">
    <location>
        <begin position="164"/>
        <end position="230"/>
    </location>
</feature>
<reference evidence="2 3" key="1">
    <citation type="submission" date="2017-11" db="EMBL/GenBank/DDBJ databases">
        <title>The complete genome sequence and comparative genome analysis of Yersinia enterocolitica strain LC20.</title>
        <authorList>
            <person name="Shi G."/>
            <person name="Su M."/>
            <person name="Liang J."/>
            <person name="Gu W."/>
            <person name="Xiao Y."/>
            <person name="Zhang Z."/>
            <person name="Qiu H."/>
            <person name="Duan R."/>
            <person name="Zhang Z."/>
            <person name="Li Y."/>
            <person name="Zhang X."/>
            <person name="Ling Y."/>
            <person name="Song L."/>
            <person name="Chen M."/>
            <person name="Zhao Y."/>
            <person name="Wu J."/>
            <person name="Jing H."/>
            <person name="Xiao J."/>
            <person name="Wang X."/>
        </authorList>
    </citation>
    <scope>NUCLEOTIDE SEQUENCE [LARGE SCALE GENOMIC DNA]</scope>
    <source>
        <strain evidence="2 3">LC20</strain>
    </source>
</reference>
<dbReference type="AlphaFoldDB" id="A0A7U4K0A7"/>
<dbReference type="Proteomes" id="UP000230961">
    <property type="component" value="Chromosome"/>
</dbReference>
<evidence type="ECO:0000313" key="3">
    <source>
        <dbReference type="Proteomes" id="UP000230961"/>
    </source>
</evidence>
<dbReference type="KEGG" id="yel:LC20_01167"/>
<dbReference type="Pfam" id="PF10124">
    <property type="entry name" value="Mu-like_gpT"/>
    <property type="match status" value="3"/>
</dbReference>
<feature type="domain" description="Bacteriophage Mu GpT" evidence="1">
    <location>
        <begin position="9"/>
        <end position="151"/>
    </location>
</feature>
<protein>
    <submittedName>
        <fullName evidence="2">Head protein</fullName>
    </submittedName>
</protein>
<dbReference type="EMBL" id="CP007448">
    <property type="protein sequence ID" value="AHM72421.1"/>
    <property type="molecule type" value="Genomic_DNA"/>
</dbReference>
<evidence type="ECO:0000259" key="1">
    <source>
        <dbReference type="Pfam" id="PF10124"/>
    </source>
</evidence>